<dbReference type="Proteomes" id="UP000262142">
    <property type="component" value="Unassembled WGS sequence"/>
</dbReference>
<accession>A0A383U417</accession>
<evidence type="ECO:0000313" key="1">
    <source>
        <dbReference type="EMBL" id="SZD73901.1"/>
    </source>
</evidence>
<evidence type="ECO:0000313" key="2">
    <source>
        <dbReference type="Proteomes" id="UP000262142"/>
    </source>
</evidence>
<dbReference type="AlphaFoldDB" id="A0A383U417"/>
<keyword evidence="2" id="KW-1185">Reference proteome</keyword>
<gene>
    <name evidence="1" type="ORF">SAMEA104719789_01354</name>
</gene>
<sequence>MKLEKLNLTELTSEELLTIEGGKGLLSHIKEFLKGIYDGLKL</sequence>
<dbReference type="RefSeq" id="WP_262512701.1">
    <property type="nucleotide sequence ID" value="NZ_OX579588.1"/>
</dbReference>
<proteinExistence type="predicted"/>
<name>A0A383U417_9FLAO</name>
<organism evidence="1 2">
    <name type="scientific">Candidatus Ornithobacterium hominis</name>
    <dbReference type="NCBI Taxonomy" id="2497989"/>
    <lineage>
        <taxon>Bacteria</taxon>
        <taxon>Pseudomonadati</taxon>
        <taxon>Bacteroidota</taxon>
        <taxon>Flavobacteriia</taxon>
        <taxon>Flavobacteriales</taxon>
        <taxon>Weeksellaceae</taxon>
        <taxon>Ornithobacterium</taxon>
    </lineage>
</organism>
<dbReference type="EMBL" id="UNSC01000007">
    <property type="protein sequence ID" value="SZD73901.1"/>
    <property type="molecule type" value="Genomic_DNA"/>
</dbReference>
<reference evidence="1 2" key="1">
    <citation type="submission" date="2018-09" db="EMBL/GenBank/DDBJ databases">
        <authorList>
            <consortium name="Pathogen Informatics"/>
        </authorList>
    </citation>
    <scope>NUCLEOTIDE SEQUENCE [LARGE SCALE GENOMIC DNA]</scope>
    <source>
        <strain evidence="1 2">OH-22767</strain>
    </source>
</reference>
<protein>
    <submittedName>
        <fullName evidence="1">Uncharacterized protein</fullName>
    </submittedName>
</protein>